<evidence type="ECO:0000313" key="2">
    <source>
        <dbReference type="Proteomes" id="UP000000684"/>
    </source>
</evidence>
<dbReference type="AlphaFoldDB" id="Q07W98"/>
<dbReference type="OrthoDB" id="63332at2"/>
<name>Q07W98_SHEFN</name>
<dbReference type="GeneID" id="41839249"/>
<keyword evidence="2" id="KW-1185">Reference proteome</keyword>
<proteinExistence type="predicted"/>
<dbReference type="eggNOG" id="COG1309">
    <property type="taxonomic scope" value="Bacteria"/>
</dbReference>
<dbReference type="Gene3D" id="1.10.357.10">
    <property type="entry name" value="Tetracycline Repressor, domain 2"/>
    <property type="match status" value="1"/>
</dbReference>
<organism evidence="1 2">
    <name type="scientific">Shewanella frigidimarina (strain NCIMB 400)</name>
    <dbReference type="NCBI Taxonomy" id="318167"/>
    <lineage>
        <taxon>Bacteria</taxon>
        <taxon>Pseudomonadati</taxon>
        <taxon>Pseudomonadota</taxon>
        <taxon>Gammaproteobacteria</taxon>
        <taxon>Alteromonadales</taxon>
        <taxon>Shewanellaceae</taxon>
        <taxon>Shewanella</taxon>
    </lineage>
</organism>
<accession>Q07W98</accession>
<dbReference type="HOGENOM" id="CLU_1288155_0_0_6"/>
<reference evidence="1 2" key="1">
    <citation type="submission" date="2006-08" db="EMBL/GenBank/DDBJ databases">
        <title>Complete sequence of Shewanella frigidimarina NCIMB 400.</title>
        <authorList>
            <consortium name="US DOE Joint Genome Institute"/>
            <person name="Copeland A."/>
            <person name="Lucas S."/>
            <person name="Lapidus A."/>
            <person name="Barry K."/>
            <person name="Detter J.C."/>
            <person name="Glavina del Rio T."/>
            <person name="Hammon N."/>
            <person name="Israni S."/>
            <person name="Dalin E."/>
            <person name="Tice H."/>
            <person name="Pitluck S."/>
            <person name="Fredrickson J.K."/>
            <person name="Kolker E."/>
            <person name="McCuel L.A."/>
            <person name="DiChristina T."/>
            <person name="Nealson K.H."/>
            <person name="Newman D."/>
            <person name="Tiedje J.M."/>
            <person name="Zhou J."/>
            <person name="Romine M.F."/>
            <person name="Culley D.E."/>
            <person name="Serres M."/>
            <person name="Chertkov O."/>
            <person name="Brettin T."/>
            <person name="Bruce D."/>
            <person name="Han C."/>
            <person name="Tapia R."/>
            <person name="Gilna P."/>
            <person name="Schmutz J."/>
            <person name="Larimer F."/>
            <person name="Land M."/>
            <person name="Hauser L."/>
            <person name="Kyrpides N."/>
            <person name="Mikhailova N."/>
            <person name="Richardson P."/>
        </authorList>
    </citation>
    <scope>NUCLEOTIDE SEQUENCE [LARGE SCALE GENOMIC DNA]</scope>
    <source>
        <strain evidence="1 2">NCIMB 400</strain>
    </source>
</reference>
<dbReference type="RefSeq" id="WP_011639300.1">
    <property type="nucleotide sequence ID" value="NC_008345.1"/>
</dbReference>
<dbReference type="InterPro" id="IPR009057">
    <property type="entry name" value="Homeodomain-like_sf"/>
</dbReference>
<dbReference type="KEGG" id="sfr:Sfri_3891"/>
<dbReference type="SUPFAM" id="SSF46689">
    <property type="entry name" value="Homeodomain-like"/>
    <property type="match status" value="1"/>
</dbReference>
<dbReference type="Proteomes" id="UP000000684">
    <property type="component" value="Chromosome"/>
</dbReference>
<sequence length="217" mass="25615">MSSWEQRGNYLIEVSQRCLKGRKTFDLCRSHLVQASQISKGTIYNHFTSEADLIIAVACADYRHWLMQAEQDNQQYSDPYLRFIFHHCQRLYRILSEQAFVIARVVPNEAILSQASDYYRERFERVLEQYQQWNAQTLMEIGEVSGFNRSELLCDYLRGAMINSDDAQKHYNYAEMYYQHSFAMTQLMGHSQKRPPNIKVFLQWLAEKQTEKTLVAG</sequence>
<evidence type="ECO:0000313" key="1">
    <source>
        <dbReference type="EMBL" id="ABI73716.1"/>
    </source>
</evidence>
<dbReference type="EMBL" id="CP000447">
    <property type="protein sequence ID" value="ABI73716.1"/>
    <property type="molecule type" value="Genomic_DNA"/>
</dbReference>
<gene>
    <name evidence="1" type="ordered locus">Sfri_3891</name>
</gene>
<protein>
    <submittedName>
        <fullName evidence="1">Putative transcriptional regulator, TetR family protein</fullName>
    </submittedName>
</protein>